<dbReference type="Pfam" id="PF02466">
    <property type="entry name" value="Tim17"/>
    <property type="match status" value="1"/>
</dbReference>
<dbReference type="EMBL" id="PDNB01000216">
    <property type="protein sequence ID" value="PGG98960.1"/>
    <property type="molecule type" value="Genomic_DNA"/>
</dbReference>
<dbReference type="PANTHER" id="PTHR15460:SF3">
    <property type="entry name" value="PEROXISOMAL MEMBRANE PROTEIN 4"/>
    <property type="match status" value="1"/>
</dbReference>
<dbReference type="PIRSF" id="PIRSF013674">
    <property type="entry name" value="PXMP4"/>
    <property type="match status" value="1"/>
</dbReference>
<reference evidence="1 2" key="1">
    <citation type="submission" date="2017-10" db="EMBL/GenBank/DDBJ databases">
        <title>Comparative genomics in systemic dimorphic fungi from Ajellomycetaceae.</title>
        <authorList>
            <person name="Munoz J.F."/>
            <person name="Mcewen J.G."/>
            <person name="Clay O.K."/>
            <person name="Cuomo C.A."/>
        </authorList>
    </citation>
    <scope>NUCLEOTIDE SEQUENCE [LARGE SCALE GENOMIC DNA]</scope>
    <source>
        <strain evidence="1 2">UAMH5409</strain>
    </source>
</reference>
<dbReference type="STRING" id="1447875.A0A2B7WR42"/>
<proteinExistence type="predicted"/>
<keyword evidence="2" id="KW-1185">Reference proteome</keyword>
<evidence type="ECO:0000313" key="1">
    <source>
        <dbReference type="EMBL" id="PGG98960.1"/>
    </source>
</evidence>
<dbReference type="InterPro" id="IPR019531">
    <property type="entry name" value="Pmp4"/>
</dbReference>
<dbReference type="OrthoDB" id="39659at2759"/>
<gene>
    <name evidence="1" type="ORF">AJ79_08735</name>
</gene>
<accession>A0A2B7WR42</accession>
<evidence type="ECO:0008006" key="3">
    <source>
        <dbReference type="Google" id="ProtNLM"/>
    </source>
</evidence>
<protein>
    <recommendedName>
        <fullName evidence="3">Peroxisomal membrane protein 4</fullName>
    </recommendedName>
</protein>
<name>A0A2B7WR42_9EURO</name>
<evidence type="ECO:0000313" key="2">
    <source>
        <dbReference type="Proteomes" id="UP000223968"/>
    </source>
</evidence>
<organism evidence="1 2">
    <name type="scientific">Helicocarpus griseus UAMH5409</name>
    <dbReference type="NCBI Taxonomy" id="1447875"/>
    <lineage>
        <taxon>Eukaryota</taxon>
        <taxon>Fungi</taxon>
        <taxon>Dikarya</taxon>
        <taxon>Ascomycota</taxon>
        <taxon>Pezizomycotina</taxon>
        <taxon>Eurotiomycetes</taxon>
        <taxon>Eurotiomycetidae</taxon>
        <taxon>Onygenales</taxon>
        <taxon>Ajellomycetaceae</taxon>
        <taxon>Helicocarpus</taxon>
    </lineage>
</organism>
<dbReference type="Proteomes" id="UP000223968">
    <property type="component" value="Unassembled WGS sequence"/>
</dbReference>
<sequence>MRLYILSIGTNYDINRKWQEKLNQVAVNPDFAPFLAILKGARNGAVYGAKIRFPHALVMIFIFRSGSLREKAWLVFKATRQHARNLAFFAVIYKSTMLALKYIGPNGWGKEGPYDTFVSGLLGGYLVFGKSPGGVSQQIVIYVFARVMIALAKIAVEPETHMLSHLITPEARGKIYDNAWPAFASFSWAFVMYLFRWYPAAIQSSLRSSMTYIYSDSDHWDSLKTLLIHNK</sequence>
<dbReference type="GO" id="GO:0005778">
    <property type="term" value="C:peroxisomal membrane"/>
    <property type="evidence" value="ECO:0007669"/>
    <property type="project" value="TreeGrafter"/>
</dbReference>
<dbReference type="AlphaFoldDB" id="A0A2B7WR42"/>
<dbReference type="PANTHER" id="PTHR15460">
    <property type="entry name" value="PEROXISOMAL MEMBRANE PROTEIN 4"/>
    <property type="match status" value="1"/>
</dbReference>
<comment type="caution">
    <text evidence="1">The sequence shown here is derived from an EMBL/GenBank/DDBJ whole genome shotgun (WGS) entry which is preliminary data.</text>
</comment>